<evidence type="ECO:0000256" key="1">
    <source>
        <dbReference type="ARBA" id="ARBA00004418"/>
    </source>
</evidence>
<comment type="similarity">
    <text evidence="2">Belongs to the bacterial solute-binding protein 5 family.</text>
</comment>
<dbReference type="GO" id="GO:0015833">
    <property type="term" value="P:peptide transport"/>
    <property type="evidence" value="ECO:0007669"/>
    <property type="project" value="TreeGrafter"/>
</dbReference>
<organism evidence="6 7">
    <name type="scientific">Roseibium aggregatum</name>
    <dbReference type="NCBI Taxonomy" id="187304"/>
    <lineage>
        <taxon>Bacteria</taxon>
        <taxon>Pseudomonadati</taxon>
        <taxon>Pseudomonadota</taxon>
        <taxon>Alphaproteobacteria</taxon>
        <taxon>Hyphomicrobiales</taxon>
        <taxon>Stappiaceae</taxon>
        <taxon>Roseibium</taxon>
    </lineage>
</organism>
<dbReference type="RefSeq" id="WP_207139573.1">
    <property type="nucleotide sequence ID" value="NZ_JAEKJZ010000001.1"/>
</dbReference>
<name>A0A939EBE0_9HYPH</name>
<dbReference type="Gene3D" id="3.40.190.10">
    <property type="entry name" value="Periplasmic binding protein-like II"/>
    <property type="match status" value="1"/>
</dbReference>
<dbReference type="AlphaFoldDB" id="A0A939EBE0"/>
<dbReference type="GO" id="GO:1904680">
    <property type="term" value="F:peptide transmembrane transporter activity"/>
    <property type="evidence" value="ECO:0007669"/>
    <property type="project" value="TreeGrafter"/>
</dbReference>
<accession>A0A939EBE0</accession>
<evidence type="ECO:0000256" key="2">
    <source>
        <dbReference type="ARBA" id="ARBA00005695"/>
    </source>
</evidence>
<feature type="domain" description="Solute-binding protein family 5" evidence="5">
    <location>
        <begin position="73"/>
        <end position="436"/>
    </location>
</feature>
<dbReference type="PANTHER" id="PTHR30290">
    <property type="entry name" value="PERIPLASMIC BINDING COMPONENT OF ABC TRANSPORTER"/>
    <property type="match status" value="1"/>
</dbReference>
<evidence type="ECO:0000313" key="7">
    <source>
        <dbReference type="Proteomes" id="UP000664096"/>
    </source>
</evidence>
<dbReference type="SUPFAM" id="SSF53850">
    <property type="entry name" value="Periplasmic binding protein-like II"/>
    <property type="match status" value="1"/>
</dbReference>
<evidence type="ECO:0000256" key="3">
    <source>
        <dbReference type="ARBA" id="ARBA00022448"/>
    </source>
</evidence>
<dbReference type="Proteomes" id="UP000664096">
    <property type="component" value="Unassembled WGS sequence"/>
</dbReference>
<evidence type="ECO:0000313" key="6">
    <source>
        <dbReference type="EMBL" id="MBN9670055.1"/>
    </source>
</evidence>
<sequence>MTLAVALTGIGAAAPFFLTAGFTSALAGEKTMHIAMPFGPNSPVPDPRARQNGWLSNRAGVSETLIGLSYDMELIPRLAQAYENMSPTEWKLILRDGVKFHDGTPMTAESVKASFEKLGEEGHPAHNPRLLKLLALESVTVEDAHTLIFKTSKPNSAFLWALTEPSAAVLKEGTDDLPIIGTGPFAFVSAETEKKYETRGFQDYWGGEPKLDRVVFNVIPDASVAALALQANDVDLVTNYPEQDFAALKEKGEGQLFSNETARLFFYQLRTKDGPLANKALRQALSLGLDRQLIVDATLAGVGGTPANGIFPANMASWYNTDLSLPFDPEKAKTLLDEAGITDTDGNGIREIDGKDLTVRIRTYEGRAALRPTMEITQELLKRIGIGVEISMGEYAANNDAVKSGEIQMNLQAWGTAPQGDPDYFPSTLVKSGASYNISGYENPELDALLEKGRSEFDDEVRRPFYEEIQAIINEDLPLIPVFHKTQVSVGNGKVTGYRIHPAETYLATVDLDLEQ</sequence>
<dbReference type="CDD" id="cd08490">
    <property type="entry name" value="PBP2_NikA_DppA_OppA_like_3"/>
    <property type="match status" value="1"/>
</dbReference>
<protein>
    <submittedName>
        <fullName evidence="6">ABC transporter substrate-binding protein</fullName>
    </submittedName>
</protein>
<evidence type="ECO:0000259" key="5">
    <source>
        <dbReference type="Pfam" id="PF00496"/>
    </source>
</evidence>
<keyword evidence="4" id="KW-0732">Signal</keyword>
<gene>
    <name evidence="6" type="ORF">JF539_06870</name>
</gene>
<proteinExistence type="inferred from homology"/>
<dbReference type="GO" id="GO:0030288">
    <property type="term" value="C:outer membrane-bounded periplasmic space"/>
    <property type="evidence" value="ECO:0007669"/>
    <property type="project" value="UniProtKB-ARBA"/>
</dbReference>
<dbReference type="InterPro" id="IPR000914">
    <property type="entry name" value="SBP_5_dom"/>
</dbReference>
<dbReference type="InterPro" id="IPR039424">
    <property type="entry name" value="SBP_5"/>
</dbReference>
<evidence type="ECO:0000256" key="4">
    <source>
        <dbReference type="ARBA" id="ARBA00022729"/>
    </source>
</evidence>
<dbReference type="GO" id="GO:0043190">
    <property type="term" value="C:ATP-binding cassette (ABC) transporter complex"/>
    <property type="evidence" value="ECO:0007669"/>
    <property type="project" value="InterPro"/>
</dbReference>
<dbReference type="PANTHER" id="PTHR30290:SF10">
    <property type="entry name" value="PERIPLASMIC OLIGOPEPTIDE-BINDING PROTEIN-RELATED"/>
    <property type="match status" value="1"/>
</dbReference>
<dbReference type="PIRSF" id="PIRSF002741">
    <property type="entry name" value="MppA"/>
    <property type="match status" value="1"/>
</dbReference>
<comment type="subcellular location">
    <subcellularLocation>
        <location evidence="1">Periplasm</location>
    </subcellularLocation>
</comment>
<comment type="caution">
    <text evidence="6">The sequence shown here is derived from an EMBL/GenBank/DDBJ whole genome shotgun (WGS) entry which is preliminary data.</text>
</comment>
<dbReference type="Pfam" id="PF00496">
    <property type="entry name" value="SBP_bac_5"/>
    <property type="match status" value="1"/>
</dbReference>
<dbReference type="EMBL" id="JAEKJZ010000001">
    <property type="protein sequence ID" value="MBN9670055.1"/>
    <property type="molecule type" value="Genomic_DNA"/>
</dbReference>
<reference evidence="6" key="1">
    <citation type="submission" date="2020-12" db="EMBL/GenBank/DDBJ databases">
        <title>Oil enriched cultivation method for isolating marine PHA-producing bacteria.</title>
        <authorList>
            <person name="Zheng W."/>
            <person name="Yu S."/>
            <person name="Huang Y."/>
        </authorList>
    </citation>
    <scope>NUCLEOTIDE SEQUENCE</scope>
    <source>
        <strain evidence="6">SY-2-12</strain>
    </source>
</reference>
<keyword evidence="3" id="KW-0813">Transport</keyword>
<dbReference type="Gene3D" id="3.10.105.10">
    <property type="entry name" value="Dipeptide-binding Protein, Domain 3"/>
    <property type="match status" value="1"/>
</dbReference>
<dbReference type="InterPro" id="IPR030678">
    <property type="entry name" value="Peptide/Ni-bd"/>
</dbReference>